<proteinExistence type="predicted"/>
<keyword evidence="8" id="KW-1185">Reference proteome</keyword>
<dbReference type="STRING" id="1314777.A0A164ZJ11"/>
<dbReference type="GO" id="GO:0007034">
    <property type="term" value="P:vacuolar transport"/>
    <property type="evidence" value="ECO:0007669"/>
    <property type="project" value="InterPro"/>
</dbReference>
<dbReference type="EMBL" id="KV419396">
    <property type="protein sequence ID" value="KZS97764.1"/>
    <property type="molecule type" value="Genomic_DNA"/>
</dbReference>
<dbReference type="InterPro" id="IPR019325">
    <property type="entry name" value="NEDD4/Bsd2"/>
</dbReference>
<dbReference type="GO" id="GO:0030001">
    <property type="term" value="P:metal ion transport"/>
    <property type="evidence" value="ECO:0007669"/>
    <property type="project" value="InterPro"/>
</dbReference>
<feature type="compositionally biased region" description="Acidic residues" evidence="5">
    <location>
        <begin position="24"/>
        <end position="34"/>
    </location>
</feature>
<dbReference type="CDD" id="cd22212">
    <property type="entry name" value="NDFIP-like"/>
    <property type="match status" value="1"/>
</dbReference>
<dbReference type="GO" id="GO:0031398">
    <property type="term" value="P:positive regulation of protein ubiquitination"/>
    <property type="evidence" value="ECO:0007669"/>
    <property type="project" value="TreeGrafter"/>
</dbReference>
<name>A0A164ZJ11_9AGAM</name>
<dbReference type="OrthoDB" id="10003116at2759"/>
<dbReference type="GO" id="GO:0048471">
    <property type="term" value="C:perinuclear region of cytoplasm"/>
    <property type="evidence" value="ECO:0007669"/>
    <property type="project" value="TreeGrafter"/>
</dbReference>
<organism evidence="7 8">
    <name type="scientific">Sistotremastrum niveocremeum HHB9708</name>
    <dbReference type="NCBI Taxonomy" id="1314777"/>
    <lineage>
        <taxon>Eukaryota</taxon>
        <taxon>Fungi</taxon>
        <taxon>Dikarya</taxon>
        <taxon>Basidiomycota</taxon>
        <taxon>Agaricomycotina</taxon>
        <taxon>Agaricomycetes</taxon>
        <taxon>Sistotremastrales</taxon>
        <taxon>Sistotremastraceae</taxon>
        <taxon>Sertulicium</taxon>
        <taxon>Sertulicium niveocremeum</taxon>
    </lineage>
</organism>
<protein>
    <recommendedName>
        <fullName evidence="9">Metal homeostatis protein bsd2</fullName>
    </recommendedName>
</protein>
<evidence type="ECO:0000313" key="8">
    <source>
        <dbReference type="Proteomes" id="UP000076722"/>
    </source>
</evidence>
<evidence type="ECO:0000256" key="1">
    <source>
        <dbReference type="ARBA" id="ARBA00004141"/>
    </source>
</evidence>
<evidence type="ECO:0000256" key="6">
    <source>
        <dbReference type="SAM" id="Phobius"/>
    </source>
</evidence>
<feature type="transmembrane region" description="Helical" evidence="6">
    <location>
        <begin position="322"/>
        <end position="343"/>
    </location>
</feature>
<keyword evidence="4 6" id="KW-0472">Membrane</keyword>
<dbReference type="GO" id="GO:0005783">
    <property type="term" value="C:endoplasmic reticulum"/>
    <property type="evidence" value="ECO:0007669"/>
    <property type="project" value="TreeGrafter"/>
</dbReference>
<sequence length="427" mass="46843">MPANYAPIPSPHNSLSNNNTELEAAFDESDDEEDTRTTSAEHTSAATQPLLPQSSSAPYDFERVDYDYPPPGSPPRQSSILFSADGNSNGLVPTSPIERPTPRSRQLPWYQRLLPNRYQQVPTDVESRAARVGGGTENDGVFANLASKPSRPRRIQVGDDVYLAPEEVQKEAPPSYATAQADAVPPYWETTIHAPSSGATEGELFVDSLPTGSLFAFLWAMLISVAFNFLGFVLTYLLHTTHAAKYGSRAGLGITLIQYGWALRARDAATGEWNQQVEWDGDVPSSVTEADAWLIQHSGNATSPDTASQYNSYVLGTTASSWLSFLLMTIGWFLLLTSVLGFWRVKRWERRILSSHTSTPDSTSNEHAASANPFGRLFFSRASSLAPEEDTTGERFIIPGAIDQERARDALVTDARLRQSLREAGLL</sequence>
<feature type="transmembrane region" description="Helical" evidence="6">
    <location>
        <begin position="214"/>
        <end position="238"/>
    </location>
</feature>
<feature type="compositionally biased region" description="Polar residues" evidence="5">
    <location>
        <begin position="42"/>
        <end position="57"/>
    </location>
</feature>
<keyword evidence="3 6" id="KW-1133">Transmembrane helix</keyword>
<dbReference type="GO" id="GO:0016020">
    <property type="term" value="C:membrane"/>
    <property type="evidence" value="ECO:0007669"/>
    <property type="project" value="UniProtKB-SubCell"/>
</dbReference>
<dbReference type="GO" id="GO:0005794">
    <property type="term" value="C:Golgi apparatus"/>
    <property type="evidence" value="ECO:0007669"/>
    <property type="project" value="TreeGrafter"/>
</dbReference>
<evidence type="ECO:0000256" key="5">
    <source>
        <dbReference type="SAM" id="MobiDB-lite"/>
    </source>
</evidence>
<feature type="compositionally biased region" description="Polar residues" evidence="5">
    <location>
        <begin position="11"/>
        <end position="20"/>
    </location>
</feature>
<accession>A0A164ZJ11</accession>
<feature type="region of interest" description="Disordered" evidence="5">
    <location>
        <begin position="1"/>
        <end position="103"/>
    </location>
</feature>
<dbReference type="Proteomes" id="UP000076722">
    <property type="component" value="Unassembled WGS sequence"/>
</dbReference>
<dbReference type="AlphaFoldDB" id="A0A164ZJ11"/>
<evidence type="ECO:0008006" key="9">
    <source>
        <dbReference type="Google" id="ProtNLM"/>
    </source>
</evidence>
<comment type="subcellular location">
    <subcellularLocation>
        <location evidence="1">Membrane</location>
        <topology evidence="1">Multi-pass membrane protein</topology>
    </subcellularLocation>
</comment>
<evidence type="ECO:0000256" key="2">
    <source>
        <dbReference type="ARBA" id="ARBA00022692"/>
    </source>
</evidence>
<gene>
    <name evidence="7" type="ORF">SISNIDRAFT_436389</name>
</gene>
<dbReference type="PANTHER" id="PTHR13396:SF5">
    <property type="entry name" value="NEDD4 FAMILY INTERACTING PROTEIN"/>
    <property type="match status" value="1"/>
</dbReference>
<dbReference type="PANTHER" id="PTHR13396">
    <property type="entry name" value="NEDD4 FAMILY INTERACTING PROTEIN 1/2"/>
    <property type="match status" value="1"/>
</dbReference>
<dbReference type="Pfam" id="PF10176">
    <property type="entry name" value="NEDD4_Bsd2"/>
    <property type="match status" value="1"/>
</dbReference>
<evidence type="ECO:0000256" key="3">
    <source>
        <dbReference type="ARBA" id="ARBA00022989"/>
    </source>
</evidence>
<dbReference type="GO" id="GO:0006511">
    <property type="term" value="P:ubiquitin-dependent protein catabolic process"/>
    <property type="evidence" value="ECO:0007669"/>
    <property type="project" value="TreeGrafter"/>
</dbReference>
<keyword evidence="2 6" id="KW-0812">Transmembrane</keyword>
<reference evidence="7 8" key="1">
    <citation type="journal article" date="2016" name="Mol. Biol. Evol.">
        <title>Comparative Genomics of Early-Diverging Mushroom-Forming Fungi Provides Insights into the Origins of Lignocellulose Decay Capabilities.</title>
        <authorList>
            <person name="Nagy L.G."/>
            <person name="Riley R."/>
            <person name="Tritt A."/>
            <person name="Adam C."/>
            <person name="Daum C."/>
            <person name="Floudas D."/>
            <person name="Sun H."/>
            <person name="Yadav J.S."/>
            <person name="Pangilinan J."/>
            <person name="Larsson K.H."/>
            <person name="Matsuura K."/>
            <person name="Barry K."/>
            <person name="Labutti K."/>
            <person name="Kuo R."/>
            <person name="Ohm R.A."/>
            <person name="Bhattacharya S.S."/>
            <person name="Shirouzu T."/>
            <person name="Yoshinaga Y."/>
            <person name="Martin F.M."/>
            <person name="Grigoriev I.V."/>
            <person name="Hibbett D.S."/>
        </authorList>
    </citation>
    <scope>NUCLEOTIDE SEQUENCE [LARGE SCALE GENOMIC DNA]</scope>
    <source>
        <strain evidence="7 8">HHB9708</strain>
    </source>
</reference>
<evidence type="ECO:0000313" key="7">
    <source>
        <dbReference type="EMBL" id="KZS97764.1"/>
    </source>
</evidence>
<evidence type="ECO:0000256" key="4">
    <source>
        <dbReference type="ARBA" id="ARBA00023136"/>
    </source>
</evidence>
<feature type="compositionally biased region" description="Polar residues" evidence="5">
    <location>
        <begin position="75"/>
        <end position="92"/>
    </location>
</feature>